<dbReference type="AlphaFoldDB" id="A0A077PE35"/>
<comment type="caution">
    <text evidence="1">The sequence shown here is derived from an EMBL/GenBank/DDBJ whole genome shotgun (WGS) entry which is preliminary data.</text>
</comment>
<reference evidence="1" key="1">
    <citation type="submission" date="2013-07" db="EMBL/GenBank/DDBJ databases">
        <title>Sub-species coevolution in mutualistic symbiosis.</title>
        <authorList>
            <person name="Murfin K."/>
            <person name="Klassen J."/>
            <person name="Lee M."/>
            <person name="Forst S."/>
            <person name="Stock P."/>
            <person name="Goodrich-Blair H."/>
        </authorList>
    </citation>
    <scope>NUCLEOTIDE SEQUENCE [LARGE SCALE GENOMIC DNA]</scope>
    <source>
        <strain evidence="1">Oregonense</strain>
    </source>
</reference>
<dbReference type="HOGENOM" id="CLU_3406145_0_0_6"/>
<protein>
    <submittedName>
        <fullName evidence="1">Uncharacterized protein</fullName>
    </submittedName>
</protein>
<dbReference type="EMBL" id="CBSX010000247">
    <property type="protein sequence ID" value="CDH07991.1"/>
    <property type="molecule type" value="Genomic_DNA"/>
</dbReference>
<accession>A0A077PE35</accession>
<organism evidence="1 2">
    <name type="scientific">Xenorhabdus bovienii str. oregonense</name>
    <dbReference type="NCBI Taxonomy" id="1398202"/>
    <lineage>
        <taxon>Bacteria</taxon>
        <taxon>Pseudomonadati</taxon>
        <taxon>Pseudomonadota</taxon>
        <taxon>Gammaproteobacteria</taxon>
        <taxon>Enterobacterales</taxon>
        <taxon>Morganellaceae</taxon>
        <taxon>Xenorhabdus</taxon>
    </lineage>
</organism>
<sequence length="30" mass="3263">MSLSMFAFINVSDNSLTLSSINSIPSFLLL</sequence>
<evidence type="ECO:0000313" key="1">
    <source>
        <dbReference type="EMBL" id="CDH07991.1"/>
    </source>
</evidence>
<name>A0A077PE35_XENBV</name>
<dbReference type="Proteomes" id="UP000028483">
    <property type="component" value="Unassembled WGS sequence"/>
</dbReference>
<proteinExistence type="predicted"/>
<evidence type="ECO:0000313" key="2">
    <source>
        <dbReference type="Proteomes" id="UP000028483"/>
    </source>
</evidence>
<gene>
    <name evidence="1" type="ORF">XBO1_790003</name>
</gene>